<dbReference type="GO" id="GO:0005975">
    <property type="term" value="P:carbohydrate metabolic process"/>
    <property type="evidence" value="ECO:0007669"/>
    <property type="project" value="InterPro"/>
</dbReference>
<dbReference type="InterPro" id="IPR011330">
    <property type="entry name" value="Glyco_hydro/deAcase_b/a-brl"/>
</dbReference>
<sequence>MHLPHHGRYDYSAIPRRPDYSFPDGKRLGIYFALNIEHFAFGAGLGHAVSNELPPPDARTFAWRDYGNRVGVWRLFDLLEEFGLPACHLVNTAVFDYCPEVIEPIIARGDEIIGHGRTNAERQGQWWEADEAHMIAAVRDTILERTGRAPRGWMGPWMSQSRVTPDLLKEAGYLFEMDWPCDDQPIWLRTRDGGKLMSMPYSLEINDSPQVLVRHHSGEEFANMIVYQFEEMLRQSERQPLVLGIALHTMIVGQPHRLHSLRKAIEHIVNHPQRDKVWITRPGEIYDHCAALPPGIMV</sequence>
<keyword evidence="3" id="KW-1185">Reference proteome</keyword>
<dbReference type="GO" id="GO:0016810">
    <property type="term" value="F:hydrolase activity, acting on carbon-nitrogen (but not peptide) bonds"/>
    <property type="evidence" value="ECO:0007669"/>
    <property type="project" value="InterPro"/>
</dbReference>
<dbReference type="SUPFAM" id="SSF88713">
    <property type="entry name" value="Glycoside hydrolase/deacetylase"/>
    <property type="match status" value="1"/>
</dbReference>
<dbReference type="Gene3D" id="3.20.20.370">
    <property type="entry name" value="Glycoside hydrolase/deacetylase"/>
    <property type="match status" value="1"/>
</dbReference>
<dbReference type="Proteomes" id="UP000651050">
    <property type="component" value="Unassembled WGS sequence"/>
</dbReference>
<dbReference type="CDD" id="cd10979">
    <property type="entry name" value="CE4_PuuE_like"/>
    <property type="match status" value="1"/>
</dbReference>
<dbReference type="RefSeq" id="WP_196984733.1">
    <property type="nucleotide sequence ID" value="NZ_JADWYS010000001.1"/>
</dbReference>
<dbReference type="PANTHER" id="PTHR43123">
    <property type="entry name" value="POLYSACCHARIDE DEACETYLASE-RELATED"/>
    <property type="match status" value="1"/>
</dbReference>
<comment type="caution">
    <text evidence="2">The sequence shown here is derived from an EMBL/GenBank/DDBJ whole genome shotgun (WGS) entry which is preliminary data.</text>
</comment>
<dbReference type="AlphaFoldDB" id="A0A931H1E2"/>
<feature type="domain" description="NodB homology" evidence="1">
    <location>
        <begin position="65"/>
        <end position="173"/>
    </location>
</feature>
<accession>A0A931H1E2</accession>
<reference evidence="2" key="1">
    <citation type="submission" date="2020-11" db="EMBL/GenBank/DDBJ databases">
        <title>Bacterial whole genome sequence for Caenimonas sp. DR4.4.</title>
        <authorList>
            <person name="Le V."/>
            <person name="Ko S.-R."/>
            <person name="Ahn C.-Y."/>
            <person name="Oh H.-M."/>
        </authorList>
    </citation>
    <scope>NUCLEOTIDE SEQUENCE</scope>
    <source>
        <strain evidence="2">DR4.4</strain>
    </source>
</reference>
<organism evidence="2 3">
    <name type="scientific">Caenimonas aquaedulcis</name>
    <dbReference type="NCBI Taxonomy" id="2793270"/>
    <lineage>
        <taxon>Bacteria</taxon>
        <taxon>Pseudomonadati</taxon>
        <taxon>Pseudomonadota</taxon>
        <taxon>Betaproteobacteria</taxon>
        <taxon>Burkholderiales</taxon>
        <taxon>Comamonadaceae</taxon>
        <taxon>Caenimonas</taxon>
    </lineage>
</organism>
<dbReference type="PANTHER" id="PTHR43123:SF4">
    <property type="entry name" value="POLYSACCHARIDE DEACETYLASE"/>
    <property type="match status" value="1"/>
</dbReference>
<dbReference type="EMBL" id="JADWYS010000001">
    <property type="protein sequence ID" value="MBG9386768.1"/>
    <property type="molecule type" value="Genomic_DNA"/>
</dbReference>
<dbReference type="Pfam" id="PF01522">
    <property type="entry name" value="Polysacc_deac_1"/>
    <property type="match status" value="1"/>
</dbReference>
<evidence type="ECO:0000313" key="3">
    <source>
        <dbReference type="Proteomes" id="UP000651050"/>
    </source>
</evidence>
<protein>
    <submittedName>
        <fullName evidence="2">Polysaccharide deacetylase family protein</fullName>
    </submittedName>
</protein>
<name>A0A931H1E2_9BURK</name>
<dbReference type="InterPro" id="IPR002509">
    <property type="entry name" value="NODB_dom"/>
</dbReference>
<evidence type="ECO:0000259" key="1">
    <source>
        <dbReference type="Pfam" id="PF01522"/>
    </source>
</evidence>
<evidence type="ECO:0000313" key="2">
    <source>
        <dbReference type="EMBL" id="MBG9386768.1"/>
    </source>
</evidence>
<proteinExistence type="predicted"/>
<gene>
    <name evidence="2" type="ORF">I5803_01920</name>
</gene>